<dbReference type="AlphaFoldDB" id="G0QJU2"/>
<gene>
    <name evidence="2" type="ORF">IMG5_009250</name>
</gene>
<proteinExistence type="predicted"/>
<evidence type="ECO:0008006" key="4">
    <source>
        <dbReference type="Google" id="ProtNLM"/>
    </source>
</evidence>
<evidence type="ECO:0000313" key="3">
    <source>
        <dbReference type="Proteomes" id="UP000008983"/>
    </source>
</evidence>
<dbReference type="EMBL" id="GL983095">
    <property type="protein sequence ID" value="EGR34516.1"/>
    <property type="molecule type" value="Genomic_DNA"/>
</dbReference>
<protein>
    <recommendedName>
        <fullName evidence="4">Transmembrane protein</fullName>
    </recommendedName>
</protein>
<sequence length="148" mass="17633">MVRVSFISLMNQFIKLKFFKICYSLLQMNKEIKNKNTQQKKQNQKNALKITFRMKVLDNIFYNFLKNKSFIVLKVIIIYIYKGIEVLIKLVILKYLSLNVIQIIVQNKCNKLLLIPFFHFITLLETQILIIQINLFNQLPKALLHVVL</sequence>
<keyword evidence="1" id="KW-1133">Transmembrane helix</keyword>
<dbReference type="InParanoid" id="G0QJU2"/>
<name>G0QJU2_ICHMU</name>
<organism evidence="2 3">
    <name type="scientific">Ichthyophthirius multifiliis</name>
    <name type="common">White spot disease agent</name>
    <name type="synonym">Ich</name>
    <dbReference type="NCBI Taxonomy" id="5932"/>
    <lineage>
        <taxon>Eukaryota</taxon>
        <taxon>Sar</taxon>
        <taxon>Alveolata</taxon>
        <taxon>Ciliophora</taxon>
        <taxon>Intramacronucleata</taxon>
        <taxon>Oligohymenophorea</taxon>
        <taxon>Hymenostomatida</taxon>
        <taxon>Ophryoglenina</taxon>
        <taxon>Ichthyophthirius</taxon>
    </lineage>
</organism>
<dbReference type="GeneID" id="14910710"/>
<keyword evidence="3" id="KW-1185">Reference proteome</keyword>
<feature type="transmembrane region" description="Helical" evidence="1">
    <location>
        <begin position="112"/>
        <end position="135"/>
    </location>
</feature>
<evidence type="ECO:0000313" key="2">
    <source>
        <dbReference type="EMBL" id="EGR34516.1"/>
    </source>
</evidence>
<keyword evidence="1" id="KW-0812">Transmembrane</keyword>
<keyword evidence="1" id="KW-0472">Membrane</keyword>
<reference evidence="2 3" key="1">
    <citation type="submission" date="2011-07" db="EMBL/GenBank/DDBJ databases">
        <authorList>
            <person name="Coyne R."/>
            <person name="Brami D."/>
            <person name="Johnson J."/>
            <person name="Hostetler J."/>
            <person name="Hannick L."/>
            <person name="Clark T."/>
            <person name="Cassidy-Hanley D."/>
            <person name="Inman J."/>
        </authorList>
    </citation>
    <scope>NUCLEOTIDE SEQUENCE [LARGE SCALE GENOMIC DNA]</scope>
    <source>
        <strain evidence="2 3">G5</strain>
    </source>
</reference>
<dbReference type="Proteomes" id="UP000008983">
    <property type="component" value="Unassembled WGS sequence"/>
</dbReference>
<dbReference type="RefSeq" id="XP_004039820.1">
    <property type="nucleotide sequence ID" value="XM_004039772.1"/>
</dbReference>
<evidence type="ECO:0000256" key="1">
    <source>
        <dbReference type="SAM" id="Phobius"/>
    </source>
</evidence>
<accession>G0QJU2</accession>